<dbReference type="Proteomes" id="UP000503117">
    <property type="component" value="Chromosome"/>
</dbReference>
<evidence type="ECO:0000313" key="2">
    <source>
        <dbReference type="Proteomes" id="UP000503117"/>
    </source>
</evidence>
<organism evidence="1 2">
    <name type="scientific">Duganella dendranthematis</name>
    <dbReference type="NCBI Taxonomy" id="2728021"/>
    <lineage>
        <taxon>Bacteria</taxon>
        <taxon>Pseudomonadati</taxon>
        <taxon>Pseudomonadota</taxon>
        <taxon>Betaproteobacteria</taxon>
        <taxon>Burkholderiales</taxon>
        <taxon>Oxalobacteraceae</taxon>
        <taxon>Telluria group</taxon>
        <taxon>Duganella</taxon>
    </lineage>
</organism>
<accession>A0ABX6MCL4</accession>
<name>A0ABX6MCL4_9BURK</name>
<protein>
    <submittedName>
        <fullName evidence="1">Uncharacterized protein</fullName>
    </submittedName>
</protein>
<sequence>MASGKLGSADLPAGGADTLICTVAANQAINVRFANRNAVQVRVRLSIGTGANPSSADYVDYDVAIQPYGVLEDTGIAVSAGEKVWARSDTANVSVRAHGM</sequence>
<keyword evidence="2" id="KW-1185">Reference proteome</keyword>
<dbReference type="EMBL" id="CP051684">
    <property type="protein sequence ID" value="QJD91815.1"/>
    <property type="molecule type" value="Genomic_DNA"/>
</dbReference>
<reference evidence="1 2" key="1">
    <citation type="submission" date="2020-04" db="EMBL/GenBank/DDBJ databases">
        <title>Genome sequencing of novel species.</title>
        <authorList>
            <person name="Heo J."/>
            <person name="Kim S.-J."/>
            <person name="Kim J.-S."/>
            <person name="Hong S.-B."/>
            <person name="Kwon S.-W."/>
        </authorList>
    </citation>
    <scope>NUCLEOTIDE SEQUENCE [LARGE SCALE GENOMIC DNA]</scope>
    <source>
        <strain evidence="1 2">AF9R3</strain>
    </source>
</reference>
<proteinExistence type="predicted"/>
<evidence type="ECO:0000313" key="1">
    <source>
        <dbReference type="EMBL" id="QJD91815.1"/>
    </source>
</evidence>
<gene>
    <name evidence="1" type="ORF">HH213_17995</name>
</gene>
<dbReference type="RefSeq" id="WP_169113132.1">
    <property type="nucleotide sequence ID" value="NZ_CP051684.1"/>
</dbReference>